<proteinExistence type="predicted"/>
<evidence type="ECO:0000313" key="2">
    <source>
        <dbReference type="Proteomes" id="UP000664654"/>
    </source>
</evidence>
<comment type="caution">
    <text evidence="1">The sequence shown here is derived from an EMBL/GenBank/DDBJ whole genome shotgun (WGS) entry which is preliminary data.</text>
</comment>
<dbReference type="RefSeq" id="WP_206574732.1">
    <property type="nucleotide sequence ID" value="NZ_JAFKCV010000009.1"/>
</dbReference>
<dbReference type="AlphaFoldDB" id="A0A939ISN6"/>
<name>A0A939ISN6_9ALTE</name>
<dbReference type="EMBL" id="JAFKCV010000009">
    <property type="protein sequence ID" value="MBN7826621.1"/>
    <property type="molecule type" value="Genomic_DNA"/>
</dbReference>
<protein>
    <submittedName>
        <fullName evidence="1">Uncharacterized protein</fullName>
    </submittedName>
</protein>
<evidence type="ECO:0000313" key="1">
    <source>
        <dbReference type="EMBL" id="MBN7826621.1"/>
    </source>
</evidence>
<gene>
    <name evidence="1" type="ORF">J0A66_15405</name>
</gene>
<reference evidence="1" key="1">
    <citation type="submission" date="2021-03" db="EMBL/GenBank/DDBJ databases">
        <title>novel species isolated from a fishpond in China.</title>
        <authorList>
            <person name="Lu H."/>
            <person name="Cai Z."/>
        </authorList>
    </citation>
    <scope>NUCLEOTIDE SEQUENCE</scope>
    <source>
        <strain evidence="1">JCM 30855</strain>
    </source>
</reference>
<organism evidence="1 2">
    <name type="scientific">Bowmanella dokdonensis</name>
    <dbReference type="NCBI Taxonomy" id="751969"/>
    <lineage>
        <taxon>Bacteria</taxon>
        <taxon>Pseudomonadati</taxon>
        <taxon>Pseudomonadota</taxon>
        <taxon>Gammaproteobacteria</taxon>
        <taxon>Alteromonadales</taxon>
        <taxon>Alteromonadaceae</taxon>
        <taxon>Bowmanella</taxon>
    </lineage>
</organism>
<sequence>MLGFIENSATGALSMQRLCKPLAFLLIILSNGLQAHDYHGVHGMVIFTGQQALYASHLPLYHPPHDYQILYRIRLVGTDPKQVQSKLATHSLLTLKPTPFDLNRLIRKESFSQTATLYDGHFERDGEPLGEVTVHFEQALLVERLDPSIGQQNQYMVVSQDEDHFLLHRIASRPSFDHIVYLAAPLKEPPQLTDGSAETVRQQLVRQLPDSQQLYWETTDFK</sequence>
<dbReference type="Proteomes" id="UP000664654">
    <property type="component" value="Unassembled WGS sequence"/>
</dbReference>
<keyword evidence="2" id="KW-1185">Reference proteome</keyword>
<accession>A0A939ISN6</accession>